<dbReference type="SUPFAM" id="SSF55486">
    <property type="entry name" value="Metalloproteases ('zincins'), catalytic domain"/>
    <property type="match status" value="1"/>
</dbReference>
<evidence type="ECO:0000256" key="1">
    <source>
        <dbReference type="ARBA" id="ARBA00008721"/>
    </source>
</evidence>
<evidence type="ECO:0000313" key="14">
    <source>
        <dbReference type="EMBL" id="MEX6687386.1"/>
    </source>
</evidence>
<feature type="chain" id="PRO_5046357813" evidence="10">
    <location>
        <begin position="20"/>
        <end position="768"/>
    </location>
</feature>
<evidence type="ECO:0000259" key="13">
    <source>
        <dbReference type="Pfam" id="PF18962"/>
    </source>
</evidence>
<evidence type="ECO:0000256" key="6">
    <source>
        <dbReference type="ARBA" id="ARBA00022833"/>
    </source>
</evidence>
<dbReference type="InterPro" id="IPR013783">
    <property type="entry name" value="Ig-like_fold"/>
</dbReference>
<dbReference type="Gene3D" id="2.60.40.10">
    <property type="entry name" value="Immunoglobulins"/>
    <property type="match status" value="1"/>
</dbReference>
<dbReference type="InterPro" id="IPR008754">
    <property type="entry name" value="Peptidase_M43"/>
</dbReference>
<feature type="domain" description="Peptidase M43 pregnancy-associated plasma-A" evidence="11">
    <location>
        <begin position="183"/>
        <end position="354"/>
    </location>
</feature>
<keyword evidence="5" id="KW-0378">Hydrolase</keyword>
<feature type="domain" description="CARDB" evidence="12">
    <location>
        <begin position="413"/>
        <end position="492"/>
    </location>
</feature>
<dbReference type="InterPro" id="IPR024079">
    <property type="entry name" value="MetalloPept_cat_dom_sf"/>
</dbReference>
<dbReference type="Pfam" id="PF18962">
    <property type="entry name" value="Por_Secre_tail"/>
    <property type="match status" value="1"/>
</dbReference>
<dbReference type="NCBIfam" id="TIGR04183">
    <property type="entry name" value="Por_Secre_tail"/>
    <property type="match status" value="1"/>
</dbReference>
<feature type="compositionally biased region" description="Polar residues" evidence="9">
    <location>
        <begin position="54"/>
        <end position="72"/>
    </location>
</feature>
<feature type="signal peptide" evidence="10">
    <location>
        <begin position="1"/>
        <end position="19"/>
    </location>
</feature>
<accession>A0ABV3ZBZ6</accession>
<keyword evidence="3" id="KW-0479">Metal-binding</keyword>
<evidence type="ECO:0000256" key="2">
    <source>
        <dbReference type="ARBA" id="ARBA00022670"/>
    </source>
</evidence>
<keyword evidence="7" id="KW-0482">Metalloprotease</keyword>
<dbReference type="Pfam" id="PF05572">
    <property type="entry name" value="Peptidase_M43"/>
    <property type="match status" value="1"/>
</dbReference>
<keyword evidence="4 10" id="KW-0732">Signal</keyword>
<evidence type="ECO:0000259" key="11">
    <source>
        <dbReference type="Pfam" id="PF05572"/>
    </source>
</evidence>
<comment type="caution">
    <text evidence="14">The sequence shown here is derived from an EMBL/GenBank/DDBJ whole genome shotgun (WGS) entry which is preliminary data.</text>
</comment>
<comment type="similarity">
    <text evidence="1">Belongs to the peptidase M43B family.</text>
</comment>
<evidence type="ECO:0000259" key="12">
    <source>
        <dbReference type="Pfam" id="PF07705"/>
    </source>
</evidence>
<dbReference type="EMBL" id="JAULBC010000002">
    <property type="protein sequence ID" value="MEX6687386.1"/>
    <property type="molecule type" value="Genomic_DNA"/>
</dbReference>
<evidence type="ECO:0000256" key="9">
    <source>
        <dbReference type="SAM" id="MobiDB-lite"/>
    </source>
</evidence>
<dbReference type="Pfam" id="PF07705">
    <property type="entry name" value="CARDB"/>
    <property type="match status" value="1"/>
</dbReference>
<evidence type="ECO:0000313" key="15">
    <source>
        <dbReference type="Proteomes" id="UP001560573"/>
    </source>
</evidence>
<evidence type="ECO:0000256" key="8">
    <source>
        <dbReference type="ARBA" id="ARBA00023157"/>
    </source>
</evidence>
<name>A0ABV3ZBZ6_9BACT</name>
<evidence type="ECO:0000256" key="5">
    <source>
        <dbReference type="ARBA" id="ARBA00022801"/>
    </source>
</evidence>
<keyword evidence="15" id="KW-1185">Reference proteome</keyword>
<feature type="domain" description="Secretion system C-terminal sorting" evidence="13">
    <location>
        <begin position="693"/>
        <end position="766"/>
    </location>
</feature>
<dbReference type="InterPro" id="IPR011635">
    <property type="entry name" value="CARDB"/>
</dbReference>
<organism evidence="14 15">
    <name type="scientific">Danxiaibacter flavus</name>
    <dbReference type="NCBI Taxonomy" id="3049108"/>
    <lineage>
        <taxon>Bacteria</taxon>
        <taxon>Pseudomonadati</taxon>
        <taxon>Bacteroidota</taxon>
        <taxon>Chitinophagia</taxon>
        <taxon>Chitinophagales</taxon>
        <taxon>Chitinophagaceae</taxon>
        <taxon>Danxiaibacter</taxon>
    </lineage>
</organism>
<dbReference type="NCBIfam" id="NF038128">
    <property type="entry name" value="choice_anch_J"/>
    <property type="match status" value="1"/>
</dbReference>
<keyword evidence="2" id="KW-0645">Protease</keyword>
<proteinExistence type="inferred from homology"/>
<evidence type="ECO:0000256" key="3">
    <source>
        <dbReference type="ARBA" id="ARBA00022723"/>
    </source>
</evidence>
<keyword evidence="6" id="KW-0862">Zinc</keyword>
<evidence type="ECO:0000256" key="4">
    <source>
        <dbReference type="ARBA" id="ARBA00022729"/>
    </source>
</evidence>
<evidence type="ECO:0000256" key="10">
    <source>
        <dbReference type="SAM" id="SignalP"/>
    </source>
</evidence>
<dbReference type="PANTHER" id="PTHR47466:SF1">
    <property type="entry name" value="METALLOPROTEASE MEP1 (AFU_ORTHOLOGUE AFUA_1G07730)-RELATED"/>
    <property type="match status" value="1"/>
</dbReference>
<feature type="region of interest" description="Disordered" evidence="9">
    <location>
        <begin position="50"/>
        <end position="73"/>
    </location>
</feature>
<keyword evidence="8" id="KW-1015">Disulfide bond</keyword>
<gene>
    <name evidence="14" type="ORF">QTN47_07770</name>
</gene>
<evidence type="ECO:0000256" key="7">
    <source>
        <dbReference type="ARBA" id="ARBA00023049"/>
    </source>
</evidence>
<dbReference type="RefSeq" id="WP_369328791.1">
    <property type="nucleotide sequence ID" value="NZ_JAULBC010000002.1"/>
</dbReference>
<dbReference type="Proteomes" id="UP001560573">
    <property type="component" value="Unassembled WGS sequence"/>
</dbReference>
<reference evidence="14 15" key="1">
    <citation type="submission" date="2023-07" db="EMBL/GenBank/DDBJ databases">
        <authorList>
            <person name="Lian W.-H."/>
        </authorList>
    </citation>
    <scope>NUCLEOTIDE SEQUENCE [LARGE SCALE GENOMIC DNA]</scope>
    <source>
        <strain evidence="14 15">SYSU DXS3180</strain>
    </source>
</reference>
<protein>
    <submittedName>
        <fullName evidence="14">Choice-of-anchor J domain-containing protein</fullName>
    </submittedName>
</protein>
<sequence>MKLTLSVALLFITTTALHAQNRAAKTIGNTKPLIRCATMEHLEVWKRKTAAERASTTSANNRQQSTTVTSGKTAEKKYNLKTTVYVPVVFHIVLPDAAQVSDADVARQLVLLNTDFAGKNTDATDIPAGFKSLFGECKIQFKIARTDPSGKLTSGIERKNSSVKFDPNADTDNIKVAANGGLDAWDATKYYNVWVGDNTDGILGYGTFPGVDPNKMQGVVVNYIGFGSNPCYTVSSYGLGRTLVHETGHFFGLFHIWGDDDQDAAKCSGDDFRQLDGTDHFPTGLFNPAGQGNGPNDVGDTPNMASYTRDCPTGVATDSCSPDSRGRLYQDFMDYTEDPCYRMFTLKQVERMEYAYDNFRNSFSSSNTANPPAGLPTYDLAVSNFVNPGGSELIDCAVIQYPSETQCSSGLIPKVTITNNGTATITSFTATLSLNGTTAATVNVTNVSLATTQSMVVTFSNISPVAGNNTIAVTVSAPNGQTDQNTANNSLSTIFKASSSNAAPLVEGFEGTTFPPANWNIVQTPVDNITWDRSTFAAKTGSASAYLNSYNYESEGKIDALISPLVSFSNVDSVFIKFDIASASYNNPSSQTLPLDTLAVFISTDCGATYKQVYKKWGTNLVTVQGAVTTEFVPNANQWRTDSVNVTSVTGNTASIRVKFQYTENFNNNTYIDNVNIYTKTYPALLKQNGYLVYPNPTTGMVLVQHLVLPVNLKSINVYSTTGQLVYSQNIASPSTNIYVNLSNLASGLYVVRLIYSDKNVSQKIIKY</sequence>
<dbReference type="Gene3D" id="3.40.390.10">
    <property type="entry name" value="Collagenase (Catalytic Domain)"/>
    <property type="match status" value="1"/>
</dbReference>
<dbReference type="InterPro" id="IPR026444">
    <property type="entry name" value="Secre_tail"/>
</dbReference>
<dbReference type="PANTHER" id="PTHR47466">
    <property type="match status" value="1"/>
</dbReference>